<dbReference type="RefSeq" id="WP_084089411.1">
    <property type="nucleotide sequence ID" value="NZ_FWXD01000004.1"/>
</dbReference>
<gene>
    <name evidence="2" type="ORF">SAMN02745857_00942</name>
</gene>
<sequence length="179" mass="19202">MSFDEFTHSAEFRHALADADTVRRVRRQLIERHPTSGSWSDAQVLRVYFAERERWPHMSASPQRSTPRAASPAPPAPAPAPAKASNAGPYATATATTVPAAAPAPAPAPAAEKTWIEIQLVGEDDQPIAGEEYEITLSNGLKFSGTLNAEGMARLEGLDPDTCQVTFPKLDKAAWSPLG</sequence>
<evidence type="ECO:0000256" key="1">
    <source>
        <dbReference type="SAM" id="MobiDB-lite"/>
    </source>
</evidence>
<evidence type="ECO:0000313" key="3">
    <source>
        <dbReference type="Proteomes" id="UP000192761"/>
    </source>
</evidence>
<feature type="compositionally biased region" description="Low complexity" evidence="1">
    <location>
        <begin position="81"/>
        <end position="91"/>
    </location>
</feature>
<keyword evidence="3" id="KW-1185">Reference proteome</keyword>
<dbReference type="AlphaFoldDB" id="A0A1W1X997"/>
<evidence type="ECO:0000313" key="2">
    <source>
        <dbReference type="EMBL" id="SMC20413.1"/>
    </source>
</evidence>
<name>A0A1W1X997_9NEIS</name>
<feature type="compositionally biased region" description="Low complexity" evidence="1">
    <location>
        <begin position="59"/>
        <end position="71"/>
    </location>
</feature>
<organism evidence="2 3">
    <name type="scientific">Andreprevotia lacus DSM 23236</name>
    <dbReference type="NCBI Taxonomy" id="1121001"/>
    <lineage>
        <taxon>Bacteria</taxon>
        <taxon>Pseudomonadati</taxon>
        <taxon>Pseudomonadota</taxon>
        <taxon>Betaproteobacteria</taxon>
        <taxon>Neisseriales</taxon>
        <taxon>Chitinibacteraceae</taxon>
        <taxon>Andreprevotia</taxon>
    </lineage>
</organism>
<dbReference type="EMBL" id="FWXD01000004">
    <property type="protein sequence ID" value="SMC20413.1"/>
    <property type="molecule type" value="Genomic_DNA"/>
</dbReference>
<feature type="region of interest" description="Disordered" evidence="1">
    <location>
        <begin position="57"/>
        <end position="91"/>
    </location>
</feature>
<proteinExistence type="predicted"/>
<accession>A0A1W1X997</accession>
<dbReference type="OrthoDB" id="5526731at2"/>
<protein>
    <submittedName>
        <fullName evidence="2">Uncharacterized protein</fullName>
    </submittedName>
</protein>
<reference evidence="2 3" key="1">
    <citation type="submission" date="2017-04" db="EMBL/GenBank/DDBJ databases">
        <authorList>
            <person name="Afonso C.L."/>
            <person name="Miller P.J."/>
            <person name="Scott M.A."/>
            <person name="Spackman E."/>
            <person name="Goraichik I."/>
            <person name="Dimitrov K.M."/>
            <person name="Suarez D.L."/>
            <person name="Swayne D.E."/>
        </authorList>
    </citation>
    <scope>NUCLEOTIDE SEQUENCE [LARGE SCALE GENOMIC DNA]</scope>
    <source>
        <strain evidence="2 3">DSM 23236</strain>
    </source>
</reference>
<dbReference type="Proteomes" id="UP000192761">
    <property type="component" value="Unassembled WGS sequence"/>
</dbReference>